<evidence type="ECO:0008006" key="3">
    <source>
        <dbReference type="Google" id="ProtNLM"/>
    </source>
</evidence>
<dbReference type="GeneID" id="9582034"/>
<dbReference type="OrthoDB" id="2906425at2759"/>
<gene>
    <name evidence="1" type="ORF">TRV_00053</name>
</gene>
<dbReference type="HOGENOM" id="CLU_1220457_0_0_1"/>
<organism evidence="1 2">
    <name type="scientific">Trichophyton verrucosum (strain HKI 0517)</name>
    <dbReference type="NCBI Taxonomy" id="663202"/>
    <lineage>
        <taxon>Eukaryota</taxon>
        <taxon>Fungi</taxon>
        <taxon>Dikarya</taxon>
        <taxon>Ascomycota</taxon>
        <taxon>Pezizomycotina</taxon>
        <taxon>Eurotiomycetes</taxon>
        <taxon>Eurotiomycetidae</taxon>
        <taxon>Onygenales</taxon>
        <taxon>Arthrodermataceae</taxon>
        <taxon>Trichophyton</taxon>
    </lineage>
</organism>
<accession>D4CZ16</accession>
<dbReference type="RefSeq" id="XP_003025791.1">
    <property type="nucleotide sequence ID" value="XM_003025745.1"/>
</dbReference>
<sequence>MSTASWALGKVGITCLRTARSSTIPNFARIKLYIFTDRLIEYWDPILKEPYVKNLSQGLCLEKSDRNIKNEANALLAVKKITTINAPRLIDFVTIDATRAAQLVTIDFQENPEALLISEFIDCLTRGVTKSRNEPPLSLLYERKYDLCFTPLDLHRSNLFVTRGRLSGIIGWKNAGFKPEYWEFTRSLWPYGGERKLCYIHTYAFDGKYDDELEAEVSILYNSPFVF</sequence>
<comment type="caution">
    <text evidence="1">The sequence shown here is derived from an EMBL/GenBank/DDBJ whole genome shotgun (WGS) entry which is preliminary data.</text>
</comment>
<evidence type="ECO:0000313" key="2">
    <source>
        <dbReference type="Proteomes" id="UP000008383"/>
    </source>
</evidence>
<dbReference type="InterPro" id="IPR011009">
    <property type="entry name" value="Kinase-like_dom_sf"/>
</dbReference>
<dbReference type="KEGG" id="tve:TRV_00053"/>
<dbReference type="EMBL" id="ACYE01000002">
    <property type="protein sequence ID" value="EFE45180.1"/>
    <property type="molecule type" value="Genomic_DNA"/>
</dbReference>
<protein>
    <recommendedName>
        <fullName evidence="3">Aminoglycoside phosphotransferase domain-containing protein</fullName>
    </recommendedName>
</protein>
<reference evidence="2" key="1">
    <citation type="journal article" date="2011" name="Genome Biol.">
        <title>Comparative and functional genomics provide insights into the pathogenicity of dermatophytic fungi.</title>
        <authorList>
            <person name="Burmester A."/>
            <person name="Shelest E."/>
            <person name="Gloeckner G."/>
            <person name="Heddergott C."/>
            <person name="Schindler S."/>
            <person name="Staib P."/>
            <person name="Heidel A."/>
            <person name="Felder M."/>
            <person name="Petzold A."/>
            <person name="Szafranski K."/>
            <person name="Feuermann M."/>
            <person name="Pedruzzi I."/>
            <person name="Priebe S."/>
            <person name="Groth M."/>
            <person name="Winkler R."/>
            <person name="Li W."/>
            <person name="Kniemeyer O."/>
            <person name="Schroeckh V."/>
            <person name="Hertweck C."/>
            <person name="Hube B."/>
            <person name="White T.C."/>
            <person name="Platzer M."/>
            <person name="Guthke R."/>
            <person name="Heitman J."/>
            <person name="Woestemeyer J."/>
            <person name="Zipfel P.F."/>
            <person name="Monod M."/>
            <person name="Brakhage A.A."/>
        </authorList>
    </citation>
    <scope>NUCLEOTIDE SEQUENCE [LARGE SCALE GENOMIC DNA]</scope>
    <source>
        <strain evidence="2">HKI 0517</strain>
    </source>
</reference>
<dbReference type="AlphaFoldDB" id="D4CZ16"/>
<evidence type="ECO:0000313" key="1">
    <source>
        <dbReference type="EMBL" id="EFE45180.1"/>
    </source>
</evidence>
<dbReference type="SUPFAM" id="SSF56112">
    <property type="entry name" value="Protein kinase-like (PK-like)"/>
    <property type="match status" value="1"/>
</dbReference>
<dbReference type="Proteomes" id="UP000008383">
    <property type="component" value="Unassembled WGS sequence"/>
</dbReference>
<keyword evidence="2" id="KW-1185">Reference proteome</keyword>
<name>D4CZ16_TRIVH</name>
<proteinExistence type="predicted"/>